<dbReference type="EMBL" id="CADCTX010000855">
    <property type="protein sequence ID" value="CAA9355195.1"/>
    <property type="molecule type" value="Genomic_DNA"/>
</dbReference>
<feature type="non-terminal residue" evidence="2">
    <location>
        <position position="28"/>
    </location>
</feature>
<evidence type="ECO:0000256" key="1">
    <source>
        <dbReference type="SAM" id="MobiDB-lite"/>
    </source>
</evidence>
<sequence length="28" mass="2983">ALHGAADRAGVHPRHVRGERPRPAAGDR</sequence>
<reference evidence="2" key="1">
    <citation type="submission" date="2020-02" db="EMBL/GenBank/DDBJ databases">
        <authorList>
            <person name="Meier V. D."/>
        </authorList>
    </citation>
    <scope>NUCLEOTIDE SEQUENCE</scope>
    <source>
        <strain evidence="2">AVDCRST_MAG40</strain>
    </source>
</reference>
<accession>A0A6J4MBC7</accession>
<evidence type="ECO:0000313" key="2">
    <source>
        <dbReference type="EMBL" id="CAA9355195.1"/>
    </source>
</evidence>
<feature type="non-terminal residue" evidence="2">
    <location>
        <position position="1"/>
    </location>
</feature>
<feature type="region of interest" description="Disordered" evidence="1">
    <location>
        <begin position="1"/>
        <end position="28"/>
    </location>
</feature>
<organism evidence="2">
    <name type="scientific">uncultured Gemmatimonadaceae bacterium</name>
    <dbReference type="NCBI Taxonomy" id="246130"/>
    <lineage>
        <taxon>Bacteria</taxon>
        <taxon>Pseudomonadati</taxon>
        <taxon>Gemmatimonadota</taxon>
        <taxon>Gemmatimonadia</taxon>
        <taxon>Gemmatimonadales</taxon>
        <taxon>Gemmatimonadaceae</taxon>
        <taxon>environmental samples</taxon>
    </lineage>
</organism>
<protein>
    <submittedName>
        <fullName evidence="2">Uncharacterized protein</fullName>
    </submittedName>
</protein>
<gene>
    <name evidence="2" type="ORF">AVDCRST_MAG40-3121</name>
</gene>
<proteinExistence type="predicted"/>
<name>A0A6J4MBC7_9BACT</name>
<dbReference type="AlphaFoldDB" id="A0A6J4MBC7"/>